<reference evidence="2" key="1">
    <citation type="journal article" date="2019" name="Int. J. Syst. Evol. Microbiol.">
        <title>The Global Catalogue of Microorganisms (GCM) 10K type strain sequencing project: providing services to taxonomists for standard genome sequencing and annotation.</title>
        <authorList>
            <consortium name="The Broad Institute Genomics Platform"/>
            <consortium name="The Broad Institute Genome Sequencing Center for Infectious Disease"/>
            <person name="Wu L."/>
            <person name="Ma J."/>
        </authorList>
    </citation>
    <scope>NUCLEOTIDE SEQUENCE [LARGE SCALE GENOMIC DNA]</scope>
    <source>
        <strain evidence="2">CGMCC 1.12404</strain>
    </source>
</reference>
<dbReference type="RefSeq" id="WP_009710633.1">
    <property type="nucleotide sequence ID" value="NZ_BMEX01000005.1"/>
</dbReference>
<accession>A0ABQ1GNP6</accession>
<proteinExistence type="predicted"/>
<sequence length="218" mass="25355">MVIWNNGIVTVPEAPSQVINETVPFEIRSNFVPIVRKGYQYTDELIRTNKMLNWSIGRQQRGDLLNVGVAFAFKEIIEQGKLPLDFKLDHNKPRTFQYFLLCTNTVTITVSQVQSSTKVPRKADFRDDLYEYGQGRLDLFDEDLGVNINQDRVLLLTHGYQRSEPHFVNLGIPGKKNWIYRIELIDELERSAVEQVPEEEITEEEMIRFKEFSKEIGS</sequence>
<organism evidence="1 2">
    <name type="scientific">Kroppenstedtia guangzhouensis</name>
    <dbReference type="NCBI Taxonomy" id="1274356"/>
    <lineage>
        <taxon>Bacteria</taxon>
        <taxon>Bacillati</taxon>
        <taxon>Bacillota</taxon>
        <taxon>Bacilli</taxon>
        <taxon>Bacillales</taxon>
        <taxon>Thermoactinomycetaceae</taxon>
        <taxon>Kroppenstedtia</taxon>
    </lineage>
</organism>
<keyword evidence="2" id="KW-1185">Reference proteome</keyword>
<comment type="caution">
    <text evidence="1">The sequence shown here is derived from an EMBL/GenBank/DDBJ whole genome shotgun (WGS) entry which is preliminary data.</text>
</comment>
<evidence type="ECO:0000313" key="1">
    <source>
        <dbReference type="EMBL" id="GGA47041.1"/>
    </source>
</evidence>
<gene>
    <name evidence="1" type="ORF">GCM10007416_20280</name>
</gene>
<evidence type="ECO:0000313" key="2">
    <source>
        <dbReference type="Proteomes" id="UP000617979"/>
    </source>
</evidence>
<dbReference type="Proteomes" id="UP000617979">
    <property type="component" value="Unassembled WGS sequence"/>
</dbReference>
<protein>
    <submittedName>
        <fullName evidence="1">Uncharacterized protein</fullName>
    </submittedName>
</protein>
<name>A0ABQ1GNP6_9BACL</name>
<dbReference type="EMBL" id="BMEX01000005">
    <property type="protein sequence ID" value="GGA47041.1"/>
    <property type="molecule type" value="Genomic_DNA"/>
</dbReference>